<evidence type="ECO:0000313" key="3">
    <source>
        <dbReference type="EMBL" id="KAG2444943.1"/>
    </source>
</evidence>
<proteinExistence type="predicted"/>
<dbReference type="InterPro" id="IPR044237">
    <property type="entry name" value="ATXR2-like"/>
</dbReference>
<dbReference type="InterPro" id="IPR001214">
    <property type="entry name" value="SET_dom"/>
</dbReference>
<evidence type="ECO:0000259" key="2">
    <source>
        <dbReference type="PROSITE" id="PS50280"/>
    </source>
</evidence>
<evidence type="ECO:0000313" key="4">
    <source>
        <dbReference type="Proteomes" id="UP000650467"/>
    </source>
</evidence>
<dbReference type="PANTHER" id="PTHR47436">
    <property type="entry name" value="HISTONE-LYSINE N-METHYLTRANSFERASE ATXR2"/>
    <property type="match status" value="1"/>
</dbReference>
<feature type="compositionally biased region" description="Gly residues" evidence="1">
    <location>
        <begin position="140"/>
        <end position="152"/>
    </location>
</feature>
<keyword evidence="4" id="KW-1185">Reference proteome</keyword>
<dbReference type="OrthoDB" id="5945798at2759"/>
<dbReference type="AlphaFoldDB" id="A0A835WCR0"/>
<dbReference type="SUPFAM" id="SSF82199">
    <property type="entry name" value="SET domain"/>
    <property type="match status" value="1"/>
</dbReference>
<dbReference type="PANTHER" id="PTHR47436:SF1">
    <property type="entry name" value="SET DOMAIN-CONTAINING PROTEIN"/>
    <property type="match status" value="1"/>
</dbReference>
<feature type="compositionally biased region" description="Low complexity" evidence="1">
    <location>
        <begin position="249"/>
        <end position="270"/>
    </location>
</feature>
<dbReference type="GO" id="GO:0008168">
    <property type="term" value="F:methyltransferase activity"/>
    <property type="evidence" value="ECO:0007669"/>
    <property type="project" value="InterPro"/>
</dbReference>
<dbReference type="PROSITE" id="PS50280">
    <property type="entry name" value="SET"/>
    <property type="match status" value="1"/>
</dbReference>
<protein>
    <recommendedName>
        <fullName evidence="2">SET domain-containing protein</fullName>
    </recommendedName>
</protein>
<feature type="compositionally biased region" description="Gly residues" evidence="1">
    <location>
        <begin position="116"/>
        <end position="132"/>
    </location>
</feature>
<evidence type="ECO:0000256" key="1">
    <source>
        <dbReference type="SAM" id="MobiDB-lite"/>
    </source>
</evidence>
<sequence>MSASFLLPQPDSVEEEGARAYYNEVVTALGGPNVEVRLSTEDGKGKGVFATKDIPEGETVFTEVPLVSLQHVENRGSALVCYRCLRFVGTVEQQIGHKLHCLVEELKATTAQPQQQGGGPDGGGADGGGGAGAAAPSGSVGAGAHAGGGDGNGDQEEDDGEHDSVDLEAALKAGERLEQVYSHVPPERIEALRSGAEKLPLSEDFQLPPPVPCRRRCGEVFCGQACEAAAWEQFHCLLCTAPAPAEAAQAAGGAGPSTSAASAAAAATGQEGEERREDGGGEEEGQEEVVHGVRVDRRALAAFVEHAKDTNEIFILAAQVLASTLIRAARALESGEAEAAVAAGSSAAAGPSTSSSSQQPQQQPSAAACRAALQAGWRPYVYGWKRVWWEAVAVPEDVDSEEEFREQLRALAADSLELLTAALHDSRFGPDLLTLEVFGSVVGLFELNNLGLSVGSPVEDFFLAVDEEEEGPDKAAMCKLTGPLLDALDAEYATPCEATAFLALQSCINHSCDPNCTAACDSGDRTATVLAQRDIAAGDEVTLAYIDVSLPYKRRQAELRDYGFVCKCERCTADLAAARARKAAGGGGKAAGGMGALRAKIGKRR</sequence>
<organism evidence="3 4">
    <name type="scientific">Chlamydomonas incerta</name>
    <dbReference type="NCBI Taxonomy" id="51695"/>
    <lineage>
        <taxon>Eukaryota</taxon>
        <taxon>Viridiplantae</taxon>
        <taxon>Chlorophyta</taxon>
        <taxon>core chlorophytes</taxon>
        <taxon>Chlorophyceae</taxon>
        <taxon>CS clade</taxon>
        <taxon>Chlamydomonadales</taxon>
        <taxon>Chlamydomonadaceae</taxon>
        <taxon>Chlamydomonas</taxon>
    </lineage>
</organism>
<accession>A0A835WCR0</accession>
<comment type="caution">
    <text evidence="3">The sequence shown here is derived from an EMBL/GenBank/DDBJ whole genome shotgun (WGS) entry which is preliminary data.</text>
</comment>
<dbReference type="Proteomes" id="UP000650467">
    <property type="component" value="Unassembled WGS sequence"/>
</dbReference>
<dbReference type="EMBL" id="JAEHOC010000002">
    <property type="protein sequence ID" value="KAG2444943.1"/>
    <property type="molecule type" value="Genomic_DNA"/>
</dbReference>
<dbReference type="InterPro" id="IPR046341">
    <property type="entry name" value="SET_dom_sf"/>
</dbReference>
<gene>
    <name evidence="3" type="ORF">HXX76_001679</name>
</gene>
<name>A0A835WCR0_CHLIN</name>
<dbReference type="CDD" id="cd20071">
    <property type="entry name" value="SET_SMYD"/>
    <property type="match status" value="1"/>
</dbReference>
<feature type="domain" description="SET" evidence="2">
    <location>
        <begin position="32"/>
        <end position="546"/>
    </location>
</feature>
<dbReference type="Gene3D" id="2.170.270.10">
    <property type="entry name" value="SET domain"/>
    <property type="match status" value="1"/>
</dbReference>
<dbReference type="SMART" id="SM00317">
    <property type="entry name" value="SET"/>
    <property type="match status" value="1"/>
</dbReference>
<dbReference type="Pfam" id="PF00856">
    <property type="entry name" value="SET"/>
    <property type="match status" value="1"/>
</dbReference>
<reference evidence="3" key="1">
    <citation type="journal article" date="2020" name="bioRxiv">
        <title>Comparative genomics of Chlamydomonas.</title>
        <authorList>
            <person name="Craig R.J."/>
            <person name="Hasan A.R."/>
            <person name="Ness R.W."/>
            <person name="Keightley P.D."/>
        </authorList>
    </citation>
    <scope>NUCLEOTIDE SEQUENCE</scope>
    <source>
        <strain evidence="3">SAG 7.73</strain>
    </source>
</reference>
<feature type="region of interest" description="Disordered" evidence="1">
    <location>
        <begin position="249"/>
        <end position="290"/>
    </location>
</feature>
<feature type="region of interest" description="Disordered" evidence="1">
    <location>
        <begin position="111"/>
        <end position="163"/>
    </location>
</feature>